<organism evidence="1 2">
    <name type="scientific">Cercopithifilaria johnstoni</name>
    <dbReference type="NCBI Taxonomy" id="2874296"/>
    <lineage>
        <taxon>Eukaryota</taxon>
        <taxon>Metazoa</taxon>
        <taxon>Ecdysozoa</taxon>
        <taxon>Nematoda</taxon>
        <taxon>Chromadorea</taxon>
        <taxon>Rhabditida</taxon>
        <taxon>Spirurina</taxon>
        <taxon>Spiruromorpha</taxon>
        <taxon>Filarioidea</taxon>
        <taxon>Onchocercidae</taxon>
        <taxon>Cercopithifilaria</taxon>
    </lineage>
</organism>
<dbReference type="AlphaFoldDB" id="A0A8J2Q495"/>
<accession>A0A8J2Q495</accession>
<comment type="caution">
    <text evidence="1">The sequence shown here is derived from an EMBL/GenBank/DDBJ whole genome shotgun (WGS) entry which is preliminary data.</text>
</comment>
<sequence length="166" mass="18687">MAIIYPKDGFKRNHDIFSQTYLLRSYGLPECIKAVLFASAANITSLDWLSAKNTFRIQYGDFHIPSLLDHVSVILCGIACAAVVSNDQSIQEGIVNEGKIKTVTNNSEANEKRLQCERSEETPTDAWKRTTIQMSLAQCSIQRLLQSEKTPIEARKHTVIQMSRVQ</sequence>
<dbReference type="Proteomes" id="UP000746747">
    <property type="component" value="Unassembled WGS sequence"/>
</dbReference>
<dbReference type="EMBL" id="CAKAEH010001369">
    <property type="protein sequence ID" value="CAG9535315.1"/>
    <property type="molecule type" value="Genomic_DNA"/>
</dbReference>
<keyword evidence="2" id="KW-1185">Reference proteome</keyword>
<proteinExistence type="predicted"/>
<reference evidence="1" key="1">
    <citation type="submission" date="2021-09" db="EMBL/GenBank/DDBJ databases">
        <authorList>
            <consortium name="Pathogen Informatics"/>
        </authorList>
    </citation>
    <scope>NUCLEOTIDE SEQUENCE</scope>
</reference>
<evidence type="ECO:0000313" key="2">
    <source>
        <dbReference type="Proteomes" id="UP000746747"/>
    </source>
</evidence>
<name>A0A8J2Q495_9BILA</name>
<evidence type="ECO:0000313" key="1">
    <source>
        <dbReference type="EMBL" id="CAG9535315.1"/>
    </source>
</evidence>
<protein>
    <submittedName>
        <fullName evidence="1">Uncharacterized protein</fullName>
    </submittedName>
</protein>
<gene>
    <name evidence="1" type="ORF">CJOHNSTONI_LOCUS5362</name>
</gene>